<keyword evidence="8" id="KW-1185">Reference proteome</keyword>
<evidence type="ECO:0000256" key="3">
    <source>
        <dbReference type="ARBA" id="ARBA00022989"/>
    </source>
</evidence>
<dbReference type="PANTHER" id="PTHR10846">
    <property type="entry name" value="SODIUM/POTASSIUM/CALCIUM EXCHANGER"/>
    <property type="match status" value="1"/>
</dbReference>
<keyword evidence="4 5" id="KW-0472">Membrane</keyword>
<dbReference type="RefSeq" id="WP_250431330.1">
    <property type="nucleotide sequence ID" value="NZ_JALPRR010000003.1"/>
</dbReference>
<keyword evidence="2 5" id="KW-0812">Transmembrane</keyword>
<name>A0ABW5D008_9BACT</name>
<sequence>MLDILLLVAGFVALIFGADKLVDGASSLAAKVGIPNIVIGLTVVAFGTSAPELVVNLFASINKNTEMVLGNVLGSNIFNVLGILGISSIIYPLTVKRNTTWLEIPLSLLAAIVVLVFASDAYLDQAVGNYISRADGIVLLLFFCIFLVYNLTLALGGSESGEVETKNYTYLKSFLFIILGLAGLVLGGRLIVTSAVSLAQAFGLSERIIGLTIVSIGTSLPELATSVVAVRKRNVDIAIGNVVGSNIFNIFFILGVSTIVTPLQVAATSSTDMIMNIAAGLLLFIFIFTGTGRRLARWEGIILLLLYLGYLALLISQQQQV</sequence>
<evidence type="ECO:0000313" key="8">
    <source>
        <dbReference type="Proteomes" id="UP001597374"/>
    </source>
</evidence>
<feature type="transmembrane region" description="Helical" evidence="5">
    <location>
        <begin position="71"/>
        <end position="92"/>
    </location>
</feature>
<accession>A0ABW5D008</accession>
<keyword evidence="3 5" id="KW-1133">Transmembrane helix</keyword>
<dbReference type="EMBL" id="JBHUIM010000002">
    <property type="protein sequence ID" value="MFD2248007.1"/>
    <property type="molecule type" value="Genomic_DNA"/>
</dbReference>
<dbReference type="InterPro" id="IPR004837">
    <property type="entry name" value="NaCa_Exmemb"/>
</dbReference>
<evidence type="ECO:0000313" key="7">
    <source>
        <dbReference type="EMBL" id="MFD2248007.1"/>
    </source>
</evidence>
<evidence type="ECO:0000256" key="5">
    <source>
        <dbReference type="SAM" id="Phobius"/>
    </source>
</evidence>
<organism evidence="7 8">
    <name type="scientific">Pontibacter ruber</name>
    <dbReference type="NCBI Taxonomy" id="1343895"/>
    <lineage>
        <taxon>Bacteria</taxon>
        <taxon>Pseudomonadati</taxon>
        <taxon>Bacteroidota</taxon>
        <taxon>Cytophagia</taxon>
        <taxon>Cytophagales</taxon>
        <taxon>Hymenobacteraceae</taxon>
        <taxon>Pontibacter</taxon>
    </lineage>
</organism>
<dbReference type="Gene3D" id="1.20.1420.30">
    <property type="entry name" value="NCX, central ion-binding region"/>
    <property type="match status" value="1"/>
</dbReference>
<dbReference type="Proteomes" id="UP001597374">
    <property type="component" value="Unassembled WGS sequence"/>
</dbReference>
<feature type="transmembrane region" description="Helical" evidence="5">
    <location>
        <begin position="273"/>
        <end position="289"/>
    </location>
</feature>
<feature type="domain" description="Sodium/calcium exchanger membrane region" evidence="6">
    <location>
        <begin position="4"/>
        <end position="151"/>
    </location>
</feature>
<evidence type="ECO:0000256" key="1">
    <source>
        <dbReference type="ARBA" id="ARBA00004141"/>
    </source>
</evidence>
<dbReference type="NCBIfam" id="TIGR00367">
    <property type="entry name" value="calcium/sodium antiporter"/>
    <property type="match status" value="1"/>
</dbReference>
<feature type="domain" description="Sodium/calcium exchanger membrane region" evidence="6">
    <location>
        <begin position="173"/>
        <end position="315"/>
    </location>
</feature>
<feature type="transmembrane region" description="Helical" evidence="5">
    <location>
        <begin position="104"/>
        <end position="123"/>
    </location>
</feature>
<dbReference type="Pfam" id="PF01699">
    <property type="entry name" value="Na_Ca_ex"/>
    <property type="match status" value="2"/>
</dbReference>
<dbReference type="PANTHER" id="PTHR10846:SF8">
    <property type="entry name" value="INNER MEMBRANE PROTEIN YRBG"/>
    <property type="match status" value="1"/>
</dbReference>
<evidence type="ECO:0000256" key="2">
    <source>
        <dbReference type="ARBA" id="ARBA00022692"/>
    </source>
</evidence>
<feature type="transmembrane region" description="Helical" evidence="5">
    <location>
        <begin position="135"/>
        <end position="154"/>
    </location>
</feature>
<protein>
    <submittedName>
        <fullName evidence="7">Calcium/sodium antiporter</fullName>
    </submittedName>
</protein>
<reference evidence="8" key="1">
    <citation type="journal article" date="2019" name="Int. J. Syst. Evol. Microbiol.">
        <title>The Global Catalogue of Microorganisms (GCM) 10K type strain sequencing project: providing services to taxonomists for standard genome sequencing and annotation.</title>
        <authorList>
            <consortium name="The Broad Institute Genomics Platform"/>
            <consortium name="The Broad Institute Genome Sequencing Center for Infectious Disease"/>
            <person name="Wu L."/>
            <person name="Ma J."/>
        </authorList>
    </citation>
    <scope>NUCLEOTIDE SEQUENCE [LARGE SCALE GENOMIC DNA]</scope>
    <source>
        <strain evidence="8">CGMCC 4.1782</strain>
    </source>
</reference>
<feature type="transmembrane region" description="Helical" evidence="5">
    <location>
        <begin position="174"/>
        <end position="196"/>
    </location>
</feature>
<evidence type="ECO:0000256" key="4">
    <source>
        <dbReference type="ARBA" id="ARBA00023136"/>
    </source>
</evidence>
<evidence type="ECO:0000259" key="6">
    <source>
        <dbReference type="Pfam" id="PF01699"/>
    </source>
</evidence>
<comment type="caution">
    <text evidence="7">The sequence shown here is derived from an EMBL/GenBank/DDBJ whole genome shotgun (WGS) entry which is preliminary data.</text>
</comment>
<comment type="subcellular location">
    <subcellularLocation>
        <location evidence="1">Membrane</location>
        <topology evidence="1">Multi-pass membrane protein</topology>
    </subcellularLocation>
</comment>
<feature type="transmembrane region" description="Helical" evidence="5">
    <location>
        <begin position="295"/>
        <end position="315"/>
    </location>
</feature>
<feature type="transmembrane region" description="Helical" evidence="5">
    <location>
        <begin position="242"/>
        <end position="261"/>
    </location>
</feature>
<proteinExistence type="predicted"/>
<dbReference type="InterPro" id="IPR004481">
    <property type="entry name" value="K/Na/Ca-exchanger"/>
</dbReference>
<feature type="transmembrane region" description="Helical" evidence="5">
    <location>
        <begin position="34"/>
        <end position="59"/>
    </location>
</feature>
<gene>
    <name evidence="7" type="ORF">ACFSKP_17190</name>
</gene>
<dbReference type="InterPro" id="IPR044880">
    <property type="entry name" value="NCX_ion-bd_dom_sf"/>
</dbReference>